<dbReference type="InterPro" id="IPR036396">
    <property type="entry name" value="Cyt_P450_sf"/>
</dbReference>
<reference evidence="8 9" key="1">
    <citation type="journal article" date="2018" name="Front. Microbiol.">
        <title>Genome-Wide Analysis of Corynespora cassiicola Leaf Fall Disease Putative Effectors.</title>
        <authorList>
            <person name="Lopez D."/>
            <person name="Ribeiro S."/>
            <person name="Label P."/>
            <person name="Fumanal B."/>
            <person name="Venisse J.S."/>
            <person name="Kohler A."/>
            <person name="de Oliveira R.R."/>
            <person name="Labutti K."/>
            <person name="Lipzen A."/>
            <person name="Lail K."/>
            <person name="Bauer D."/>
            <person name="Ohm R.A."/>
            <person name="Barry K.W."/>
            <person name="Spatafora J."/>
            <person name="Grigoriev I.V."/>
            <person name="Martin F.M."/>
            <person name="Pujade-Renaud V."/>
        </authorList>
    </citation>
    <scope>NUCLEOTIDE SEQUENCE [LARGE SCALE GENOMIC DNA]</scope>
    <source>
        <strain evidence="8 9">Philippines</strain>
    </source>
</reference>
<evidence type="ECO:0000256" key="3">
    <source>
        <dbReference type="ARBA" id="ARBA00022617"/>
    </source>
</evidence>
<dbReference type="OrthoDB" id="3366823at2759"/>
<evidence type="ECO:0000256" key="7">
    <source>
        <dbReference type="SAM" id="Phobius"/>
    </source>
</evidence>
<evidence type="ECO:0000313" key="8">
    <source>
        <dbReference type="EMBL" id="PSN63612.1"/>
    </source>
</evidence>
<name>A0A2T2NDU4_CORCC</name>
<evidence type="ECO:0000256" key="2">
    <source>
        <dbReference type="ARBA" id="ARBA00010617"/>
    </source>
</evidence>
<dbReference type="AlphaFoldDB" id="A0A2T2NDU4"/>
<keyword evidence="5 6" id="KW-0408">Iron</keyword>
<dbReference type="GO" id="GO:0008395">
    <property type="term" value="F:steroid hydroxylase activity"/>
    <property type="evidence" value="ECO:0007669"/>
    <property type="project" value="TreeGrafter"/>
</dbReference>
<dbReference type="SUPFAM" id="SSF48264">
    <property type="entry name" value="Cytochrome P450"/>
    <property type="match status" value="1"/>
</dbReference>
<comment type="similarity">
    <text evidence="2">Belongs to the cytochrome P450 family.</text>
</comment>
<dbReference type="STRING" id="1448308.A0A2T2NDU4"/>
<dbReference type="GO" id="GO:0005506">
    <property type="term" value="F:iron ion binding"/>
    <property type="evidence" value="ECO:0007669"/>
    <property type="project" value="InterPro"/>
</dbReference>
<evidence type="ECO:0000256" key="4">
    <source>
        <dbReference type="ARBA" id="ARBA00022723"/>
    </source>
</evidence>
<keyword evidence="3 6" id="KW-0349">Heme</keyword>
<dbReference type="Pfam" id="PF00067">
    <property type="entry name" value="p450"/>
    <property type="match status" value="1"/>
</dbReference>
<dbReference type="PRINTS" id="PR00465">
    <property type="entry name" value="EP450IV"/>
</dbReference>
<evidence type="ECO:0000256" key="6">
    <source>
        <dbReference type="PIRSR" id="PIRSR602403-1"/>
    </source>
</evidence>
<keyword evidence="7" id="KW-0812">Transmembrane</keyword>
<dbReference type="InterPro" id="IPR002403">
    <property type="entry name" value="Cyt_P450_E_grp-IV"/>
</dbReference>
<dbReference type="PANTHER" id="PTHR24304">
    <property type="entry name" value="CYTOCHROME P450 FAMILY 7"/>
    <property type="match status" value="1"/>
</dbReference>
<feature type="transmembrane region" description="Helical" evidence="7">
    <location>
        <begin position="6"/>
        <end position="26"/>
    </location>
</feature>
<feature type="binding site" description="axial binding residue" evidence="6">
    <location>
        <position position="480"/>
    </location>
    <ligand>
        <name>heme</name>
        <dbReference type="ChEBI" id="CHEBI:30413"/>
    </ligand>
    <ligandPart>
        <name>Fe</name>
        <dbReference type="ChEBI" id="CHEBI:18248"/>
    </ligandPart>
</feature>
<keyword evidence="7" id="KW-0472">Membrane</keyword>
<dbReference type="GO" id="GO:0016705">
    <property type="term" value="F:oxidoreductase activity, acting on paired donors, with incorporation or reduction of molecular oxygen"/>
    <property type="evidence" value="ECO:0007669"/>
    <property type="project" value="InterPro"/>
</dbReference>
<organism evidence="8 9">
    <name type="scientific">Corynespora cassiicola Philippines</name>
    <dbReference type="NCBI Taxonomy" id="1448308"/>
    <lineage>
        <taxon>Eukaryota</taxon>
        <taxon>Fungi</taxon>
        <taxon>Dikarya</taxon>
        <taxon>Ascomycota</taxon>
        <taxon>Pezizomycotina</taxon>
        <taxon>Dothideomycetes</taxon>
        <taxon>Pleosporomycetidae</taxon>
        <taxon>Pleosporales</taxon>
        <taxon>Corynesporascaceae</taxon>
        <taxon>Corynespora</taxon>
    </lineage>
</organism>
<dbReference type="Proteomes" id="UP000240883">
    <property type="component" value="Unassembled WGS sequence"/>
</dbReference>
<proteinExistence type="inferred from homology"/>
<dbReference type="InterPro" id="IPR001128">
    <property type="entry name" value="Cyt_P450"/>
</dbReference>
<gene>
    <name evidence="8" type="ORF">BS50DRAFT_623346</name>
</gene>
<evidence type="ECO:0000313" key="9">
    <source>
        <dbReference type="Proteomes" id="UP000240883"/>
    </source>
</evidence>
<protein>
    <submittedName>
        <fullName evidence="8">Cytochrome P450</fullName>
    </submittedName>
</protein>
<dbReference type="Gene3D" id="1.10.630.10">
    <property type="entry name" value="Cytochrome P450"/>
    <property type="match status" value="1"/>
</dbReference>
<keyword evidence="4 6" id="KW-0479">Metal-binding</keyword>
<keyword evidence="7" id="KW-1133">Transmembrane helix</keyword>
<feature type="transmembrane region" description="Helical" evidence="7">
    <location>
        <begin position="46"/>
        <end position="63"/>
    </location>
</feature>
<evidence type="ECO:0000256" key="1">
    <source>
        <dbReference type="ARBA" id="ARBA00001971"/>
    </source>
</evidence>
<sequence>MVSSNYTYWVYWFLLVLIILIIHYGITLASFSVQAQKKGKRKDPPLAPYFMPLLGDIPWTYLMNPLKFFSTSRYFARAEIPVRAKVLTKDLYIVQGTEHVHSLLGNNTTSNSIFNSSFLRYACKMSAHGVSRFDSPDEVTPNFHERKNYLDATPLYSWSSAAIHTYLTGRSALHLSRRFETHLRCRLQKYDAAGPDGVLLDDFLDLFVDEVVLAQLDAMCGTGLVQRNPGFPKTFWTFCDNLQTFMKRTPPIFAKKAYKAQEEAIAGVKNWQMWASEHFNDTTSLDENGDDQFWGSKFFRERYSEFVFGLGFDPADVAAMELGFLLGASSNVTMSTYWCVVDVFKDKALLDDIRKEVGVCKVGDGDTLQFDVSKLLQQPILQAVFSESLRLRCHNMFIRKTKEDIELKDWLIPGNNYAIAWSTPGHMDPKVWCDGDGSHPVDTFWPGRFLERVGEGKSLRFSLQGREGSWIPFGSGANICPGRNFAKIHAILTVAMMVESFDCDILANSKSMKLKLSKYGIGVLDPEKNIPARLRRRAK</sequence>
<dbReference type="GO" id="GO:0020037">
    <property type="term" value="F:heme binding"/>
    <property type="evidence" value="ECO:0007669"/>
    <property type="project" value="InterPro"/>
</dbReference>
<comment type="cofactor">
    <cofactor evidence="1 6">
        <name>heme</name>
        <dbReference type="ChEBI" id="CHEBI:30413"/>
    </cofactor>
</comment>
<keyword evidence="9" id="KW-1185">Reference proteome</keyword>
<dbReference type="InterPro" id="IPR050529">
    <property type="entry name" value="CYP450_sterol_14alpha_dmase"/>
</dbReference>
<accession>A0A2T2NDU4</accession>
<dbReference type="PANTHER" id="PTHR24304:SF2">
    <property type="entry name" value="24-HYDROXYCHOLESTEROL 7-ALPHA-HYDROXYLASE"/>
    <property type="match status" value="1"/>
</dbReference>
<dbReference type="EMBL" id="KZ678139">
    <property type="protein sequence ID" value="PSN63612.1"/>
    <property type="molecule type" value="Genomic_DNA"/>
</dbReference>
<evidence type="ECO:0000256" key="5">
    <source>
        <dbReference type="ARBA" id="ARBA00023004"/>
    </source>
</evidence>